<evidence type="ECO:0000259" key="9">
    <source>
        <dbReference type="Pfam" id="PF20791"/>
    </source>
</evidence>
<evidence type="ECO:0000259" key="8">
    <source>
        <dbReference type="Pfam" id="PF01643"/>
    </source>
</evidence>
<evidence type="ECO:0000256" key="2">
    <source>
        <dbReference type="ARBA" id="ARBA00022516"/>
    </source>
</evidence>
<dbReference type="InterPro" id="IPR045023">
    <property type="entry name" value="FATA/B"/>
</dbReference>
<organism evidence="10 11">
    <name type="scientific">Lachnospira intestinalis</name>
    <dbReference type="NCBI Taxonomy" id="3133158"/>
    <lineage>
        <taxon>Bacteria</taxon>
        <taxon>Bacillati</taxon>
        <taxon>Bacillota</taxon>
        <taxon>Clostridia</taxon>
        <taxon>Lachnospirales</taxon>
        <taxon>Lachnospiraceae</taxon>
        <taxon>Lachnospira</taxon>
    </lineage>
</organism>
<dbReference type="Gene3D" id="3.10.129.10">
    <property type="entry name" value="Hotdog Thioesterase"/>
    <property type="match status" value="1"/>
</dbReference>
<evidence type="ECO:0000313" key="10">
    <source>
        <dbReference type="EMBL" id="MEQ2555800.1"/>
    </source>
</evidence>
<evidence type="ECO:0000256" key="6">
    <source>
        <dbReference type="ARBA" id="ARBA00023098"/>
    </source>
</evidence>
<dbReference type="InterPro" id="IPR049427">
    <property type="entry name" value="Acyl-ACP_TE_C"/>
</dbReference>
<dbReference type="Pfam" id="PF01643">
    <property type="entry name" value="Acyl-ACP_TE"/>
    <property type="match status" value="1"/>
</dbReference>
<proteinExistence type="inferred from homology"/>
<keyword evidence="4" id="KW-0276">Fatty acid metabolism</keyword>
<evidence type="ECO:0000256" key="4">
    <source>
        <dbReference type="ARBA" id="ARBA00022832"/>
    </source>
</evidence>
<feature type="domain" description="Acyl-ACP thioesterase N-terminal hotdog" evidence="8">
    <location>
        <begin position="2"/>
        <end position="129"/>
    </location>
</feature>
<evidence type="ECO:0000256" key="3">
    <source>
        <dbReference type="ARBA" id="ARBA00022801"/>
    </source>
</evidence>
<dbReference type="CDD" id="cd00586">
    <property type="entry name" value="4HBT"/>
    <property type="match status" value="1"/>
</dbReference>
<reference evidence="10" key="1">
    <citation type="submission" date="2024-03" db="EMBL/GenBank/DDBJ databases">
        <title>Human intestinal bacterial collection.</title>
        <authorList>
            <person name="Pauvert C."/>
            <person name="Hitch T.C.A."/>
            <person name="Clavel T."/>
        </authorList>
    </citation>
    <scope>NUCLEOTIDE SEQUENCE [LARGE SCALE GENOMIC DNA]</scope>
    <source>
        <strain evidence="10">CLA-AA-H89B</strain>
    </source>
</reference>
<dbReference type="SUPFAM" id="SSF54637">
    <property type="entry name" value="Thioesterase/thiol ester dehydrase-isomerase"/>
    <property type="match status" value="2"/>
</dbReference>
<name>A0ABV1H7V2_9FIRM</name>
<dbReference type="PANTHER" id="PTHR31727">
    <property type="entry name" value="OLEOYL-ACYL CARRIER PROTEIN THIOESTERASE 1, CHLOROPLASTIC"/>
    <property type="match status" value="1"/>
</dbReference>
<evidence type="ECO:0000256" key="5">
    <source>
        <dbReference type="ARBA" id="ARBA00022946"/>
    </source>
</evidence>
<dbReference type="Proteomes" id="UP001546774">
    <property type="component" value="Unassembled WGS sequence"/>
</dbReference>
<gene>
    <name evidence="10" type="ORF">WMO37_12440</name>
</gene>
<dbReference type="InterPro" id="IPR002864">
    <property type="entry name" value="Acyl-ACP_thioesterase_NHD"/>
</dbReference>
<keyword evidence="2" id="KW-0444">Lipid biosynthesis</keyword>
<comment type="caution">
    <text evidence="10">The sequence shown here is derived from an EMBL/GenBank/DDBJ whole genome shotgun (WGS) entry which is preliminary data.</text>
</comment>
<keyword evidence="11" id="KW-1185">Reference proteome</keyword>
<keyword evidence="5" id="KW-0809">Transit peptide</keyword>
<protein>
    <submittedName>
        <fullName evidence="10">Acyl-ACP thioesterase domain-containing protein</fullName>
    </submittedName>
</protein>
<keyword evidence="7" id="KW-0275">Fatty acid biosynthesis</keyword>
<dbReference type="PANTHER" id="PTHR31727:SF6">
    <property type="entry name" value="OLEOYL-ACYL CARRIER PROTEIN THIOESTERASE 1, CHLOROPLASTIC"/>
    <property type="match status" value="1"/>
</dbReference>
<keyword evidence="6" id="KW-0443">Lipid metabolism</keyword>
<accession>A0ABV1H7V2</accession>
<evidence type="ECO:0000256" key="1">
    <source>
        <dbReference type="ARBA" id="ARBA00006500"/>
    </source>
</evidence>
<feature type="domain" description="Acyl-ACP thioesterase-like C-terminal" evidence="9">
    <location>
        <begin position="154"/>
        <end position="227"/>
    </location>
</feature>
<comment type="similarity">
    <text evidence="1">Belongs to the acyl-ACP thioesterase family.</text>
</comment>
<evidence type="ECO:0000256" key="7">
    <source>
        <dbReference type="ARBA" id="ARBA00023160"/>
    </source>
</evidence>
<sequence>MKYKHNYQIGLEDVDIKGNATNRALMTMMEDIGGLHSDSVGYGLDSVERTGQAWVVLDWKIEIIKRPHYRDEITAYTWSRNHNIACAYRDFELFDTQGEKLARATSRWVLIDIVKRRPLRLTQELIEKYQGEPQSQAFEEELENMSYPKDFFDTENAVKQRYTVLRRDIDSNMHMHNLAYLDAAGELLPQQIYEEGEKNHIRISYKKEILYGEEITGVYIQHEDRHVVGFTDTNKGVRAIVELW</sequence>
<keyword evidence="3" id="KW-0378">Hydrolase</keyword>
<evidence type="ECO:0000313" key="11">
    <source>
        <dbReference type="Proteomes" id="UP001546774"/>
    </source>
</evidence>
<dbReference type="InterPro" id="IPR029069">
    <property type="entry name" value="HotDog_dom_sf"/>
</dbReference>
<dbReference type="EMBL" id="JBBMFS010000012">
    <property type="protein sequence ID" value="MEQ2555800.1"/>
    <property type="molecule type" value="Genomic_DNA"/>
</dbReference>
<dbReference type="Pfam" id="PF20791">
    <property type="entry name" value="Acyl-ACP_TE_C"/>
    <property type="match status" value="1"/>
</dbReference>